<sequence>MTTFFCLPKTNPEETSVTKRNDPEPASNTNSNNPKGKGSKAFNFRWNKICDNEGKTFGVFNFGNKKTAGSTDKQDDDSDSDVVFSFDNMKIQGNQAKHIAGFCDFGNKR</sequence>
<organism evidence="2 3">
    <name type="scientific">Prunus dulcis</name>
    <name type="common">Almond</name>
    <name type="synonym">Amygdalus dulcis</name>
    <dbReference type="NCBI Taxonomy" id="3755"/>
    <lineage>
        <taxon>Eukaryota</taxon>
        <taxon>Viridiplantae</taxon>
        <taxon>Streptophyta</taxon>
        <taxon>Embryophyta</taxon>
        <taxon>Tracheophyta</taxon>
        <taxon>Spermatophyta</taxon>
        <taxon>Magnoliopsida</taxon>
        <taxon>eudicotyledons</taxon>
        <taxon>Gunneridae</taxon>
        <taxon>Pentapetalae</taxon>
        <taxon>rosids</taxon>
        <taxon>fabids</taxon>
        <taxon>Rosales</taxon>
        <taxon>Rosaceae</taxon>
        <taxon>Amygdaloideae</taxon>
        <taxon>Amygdaleae</taxon>
        <taxon>Prunus</taxon>
    </lineage>
</organism>
<dbReference type="AlphaFoldDB" id="A0AAD4ZKZ4"/>
<evidence type="ECO:0000313" key="3">
    <source>
        <dbReference type="Proteomes" id="UP001054821"/>
    </source>
</evidence>
<evidence type="ECO:0000313" key="2">
    <source>
        <dbReference type="EMBL" id="KAI5349298.1"/>
    </source>
</evidence>
<feature type="region of interest" description="Disordered" evidence="1">
    <location>
        <begin position="1"/>
        <end position="40"/>
    </location>
</feature>
<dbReference type="EMBL" id="JAJFAZ020000001">
    <property type="protein sequence ID" value="KAI5349298.1"/>
    <property type="molecule type" value="Genomic_DNA"/>
</dbReference>
<accession>A0AAD4ZKZ4</accession>
<protein>
    <submittedName>
        <fullName evidence="2">Uncharacterized protein</fullName>
    </submittedName>
</protein>
<keyword evidence="3" id="KW-1185">Reference proteome</keyword>
<proteinExistence type="predicted"/>
<evidence type="ECO:0000256" key="1">
    <source>
        <dbReference type="SAM" id="MobiDB-lite"/>
    </source>
</evidence>
<reference evidence="2 3" key="1">
    <citation type="journal article" date="2022" name="G3 (Bethesda)">
        <title>Whole-genome sequence and methylome profiling of the almond [Prunus dulcis (Mill.) D.A. Webb] cultivar 'Nonpareil'.</title>
        <authorList>
            <person name="D'Amico-Willman K.M."/>
            <person name="Ouma W.Z."/>
            <person name="Meulia T."/>
            <person name="Sideli G.M."/>
            <person name="Gradziel T.M."/>
            <person name="Fresnedo-Ramirez J."/>
        </authorList>
    </citation>
    <scope>NUCLEOTIDE SEQUENCE [LARGE SCALE GENOMIC DNA]</scope>
    <source>
        <strain evidence="2">Clone GOH B32 T37-40</strain>
    </source>
</reference>
<name>A0AAD4ZKZ4_PRUDU</name>
<gene>
    <name evidence="2" type="ORF">L3X38_002185</name>
</gene>
<comment type="caution">
    <text evidence="2">The sequence shown here is derived from an EMBL/GenBank/DDBJ whole genome shotgun (WGS) entry which is preliminary data.</text>
</comment>
<dbReference type="Proteomes" id="UP001054821">
    <property type="component" value="Chromosome 1"/>
</dbReference>